<reference evidence="2" key="1">
    <citation type="submission" date="2023-07" db="EMBL/GenBank/DDBJ databases">
        <title>Verminephrobacter genomes.</title>
        <authorList>
            <person name="Lund M.B."/>
        </authorList>
    </citation>
    <scope>NUCLEOTIDE SEQUENCE [LARGE SCALE GENOMIC DNA]</scope>
    <source>
        <strain evidence="2">AtM5-05</strain>
    </source>
</reference>
<accession>A0ABT3KXY9</accession>
<name>A0ABT3KXY9_9BURK</name>
<proteinExistence type="predicted"/>
<organism evidence="1 2">
    <name type="scientific">Verminephrobacter aporrectodeae subsp. tuberculatae</name>
    <dbReference type="NCBI Taxonomy" id="1110392"/>
    <lineage>
        <taxon>Bacteria</taxon>
        <taxon>Pseudomonadati</taxon>
        <taxon>Pseudomonadota</taxon>
        <taxon>Betaproteobacteria</taxon>
        <taxon>Burkholderiales</taxon>
        <taxon>Comamonadaceae</taxon>
        <taxon>Verminephrobacter</taxon>
    </lineage>
</organism>
<keyword evidence="2" id="KW-1185">Reference proteome</keyword>
<dbReference type="EMBL" id="QZCW01000004">
    <property type="protein sequence ID" value="MCW5323193.1"/>
    <property type="molecule type" value="Genomic_DNA"/>
</dbReference>
<comment type="caution">
    <text evidence="1">The sequence shown here is derived from an EMBL/GenBank/DDBJ whole genome shotgun (WGS) entry which is preliminary data.</text>
</comment>
<sequence length="300" mass="32415">MQQVTDLHELAAQLQAAQRDVDSARSVVAHDKQERAGSLAARLVDALTTTQPEAVLNAAQARLAEVTQKGRAAAREWIVETARQRLAEQAADAGQHRDQGQRLERVQARAGQVRRWLELAQEADSRLSDARRACESASTTELLDAASKSKAISVLSCMSTSSAADLIMRAGQAVRALAEALPKHAEQASMDLPGDLCDLVVDLVFNPGFDVLSWFNVMRLGDAARQCKQAADKLRPLLDRLAKLAADAQAKAEQERAALQGIEAPYLASAAAEVPDVLWVPTPSGLGSLFQFRYESERGV</sequence>
<evidence type="ECO:0000313" key="1">
    <source>
        <dbReference type="EMBL" id="MCW5323193.1"/>
    </source>
</evidence>
<dbReference type="Proteomes" id="UP001208935">
    <property type="component" value="Unassembled WGS sequence"/>
</dbReference>
<protein>
    <submittedName>
        <fullName evidence="1">Uncharacterized protein</fullName>
    </submittedName>
</protein>
<gene>
    <name evidence="1" type="ORF">D5039_19220</name>
</gene>
<dbReference type="RefSeq" id="WP_265257861.1">
    <property type="nucleotide sequence ID" value="NZ_QZCV01000002.1"/>
</dbReference>
<evidence type="ECO:0000313" key="2">
    <source>
        <dbReference type="Proteomes" id="UP001208935"/>
    </source>
</evidence>